<dbReference type="Pfam" id="PF00096">
    <property type="entry name" value="zf-C2H2"/>
    <property type="match status" value="1"/>
</dbReference>
<feature type="domain" description="C2H2-type" evidence="6">
    <location>
        <begin position="114"/>
        <end position="141"/>
    </location>
</feature>
<protein>
    <recommendedName>
        <fullName evidence="6">C2H2-type domain-containing protein</fullName>
    </recommendedName>
</protein>
<dbReference type="InterPro" id="IPR013087">
    <property type="entry name" value="Znf_C2H2_type"/>
</dbReference>
<evidence type="ECO:0000256" key="5">
    <source>
        <dbReference type="SAM" id="MobiDB-lite"/>
    </source>
</evidence>
<dbReference type="InterPro" id="IPR036236">
    <property type="entry name" value="Znf_C2H2_sf"/>
</dbReference>
<keyword evidence="2 4" id="KW-0863">Zinc-finger</keyword>
<evidence type="ECO:0000256" key="4">
    <source>
        <dbReference type="PROSITE-ProRule" id="PRU00042"/>
    </source>
</evidence>
<dbReference type="PROSITE" id="PS00028">
    <property type="entry name" value="ZINC_FINGER_C2H2_1"/>
    <property type="match status" value="2"/>
</dbReference>
<comment type="caution">
    <text evidence="7">The sequence shown here is derived from an EMBL/GenBank/DDBJ whole genome shotgun (WGS) entry which is preliminary data.</text>
</comment>
<feature type="domain" description="C2H2-type" evidence="6">
    <location>
        <begin position="144"/>
        <end position="172"/>
    </location>
</feature>
<dbReference type="Proteomes" id="UP001323405">
    <property type="component" value="Unassembled WGS sequence"/>
</dbReference>
<sequence>MNFQTDVSSCFWPVPVTGPGSQTVSPEYCLHEALFSQPTSHDNTYYSPVVWPPPPRSTLLAHPQGAPFYNPTMDAPNYHNQDSQRQECSQPPQSHTLWERPPPRRRRTTRSSSHVCELCNKFFTRRYNLSAHMETHNKDREHPFPCMGCTKRFVRKTDCERHYKSVHLKERPYFCGYCKQGFTRKDILSRSVEIPSLVEFFSIF</sequence>
<evidence type="ECO:0000313" key="8">
    <source>
        <dbReference type="Proteomes" id="UP001323405"/>
    </source>
</evidence>
<keyword evidence="8" id="KW-1185">Reference proteome</keyword>
<organism evidence="7 8">
    <name type="scientific">Podospora pseudocomata</name>
    <dbReference type="NCBI Taxonomy" id="2093779"/>
    <lineage>
        <taxon>Eukaryota</taxon>
        <taxon>Fungi</taxon>
        <taxon>Dikarya</taxon>
        <taxon>Ascomycota</taxon>
        <taxon>Pezizomycotina</taxon>
        <taxon>Sordariomycetes</taxon>
        <taxon>Sordariomycetidae</taxon>
        <taxon>Sordariales</taxon>
        <taxon>Podosporaceae</taxon>
        <taxon>Podospora</taxon>
    </lineage>
</organism>
<evidence type="ECO:0000256" key="2">
    <source>
        <dbReference type="ARBA" id="ARBA00022771"/>
    </source>
</evidence>
<keyword evidence="1" id="KW-0479">Metal-binding</keyword>
<name>A0ABR0GGS7_9PEZI</name>
<gene>
    <name evidence="7" type="ORF">QC762_602450</name>
</gene>
<feature type="compositionally biased region" description="Polar residues" evidence="5">
    <location>
        <begin position="78"/>
        <end position="96"/>
    </location>
</feature>
<dbReference type="EMBL" id="JAFFHA010000006">
    <property type="protein sequence ID" value="KAK4654804.1"/>
    <property type="molecule type" value="Genomic_DNA"/>
</dbReference>
<dbReference type="Gene3D" id="3.30.160.60">
    <property type="entry name" value="Classic Zinc Finger"/>
    <property type="match status" value="2"/>
</dbReference>
<dbReference type="RefSeq" id="XP_062743779.1">
    <property type="nucleotide sequence ID" value="XM_062891935.1"/>
</dbReference>
<evidence type="ECO:0000259" key="6">
    <source>
        <dbReference type="PROSITE" id="PS50157"/>
    </source>
</evidence>
<feature type="region of interest" description="Disordered" evidence="5">
    <location>
        <begin position="69"/>
        <end position="112"/>
    </location>
</feature>
<accession>A0ABR0GGS7</accession>
<proteinExistence type="predicted"/>
<dbReference type="PANTHER" id="PTHR23235">
    <property type="entry name" value="KRUEPPEL-LIKE TRANSCRIPTION FACTOR"/>
    <property type="match status" value="1"/>
</dbReference>
<dbReference type="PANTHER" id="PTHR23235:SF120">
    <property type="entry name" value="KRUPPEL-LIKE FACTOR 15"/>
    <property type="match status" value="1"/>
</dbReference>
<evidence type="ECO:0000256" key="3">
    <source>
        <dbReference type="ARBA" id="ARBA00022833"/>
    </source>
</evidence>
<keyword evidence="3" id="KW-0862">Zinc</keyword>
<evidence type="ECO:0000313" key="7">
    <source>
        <dbReference type="EMBL" id="KAK4654804.1"/>
    </source>
</evidence>
<dbReference type="SUPFAM" id="SSF57667">
    <property type="entry name" value="beta-beta-alpha zinc fingers"/>
    <property type="match status" value="2"/>
</dbReference>
<evidence type="ECO:0000256" key="1">
    <source>
        <dbReference type="ARBA" id="ARBA00022723"/>
    </source>
</evidence>
<dbReference type="GeneID" id="87911842"/>
<reference evidence="7 8" key="1">
    <citation type="journal article" date="2023" name="bioRxiv">
        <title>High-quality genome assemblies of four members of thePodospora anserinaspecies complex.</title>
        <authorList>
            <person name="Ament-Velasquez S.L."/>
            <person name="Vogan A.A."/>
            <person name="Wallerman O."/>
            <person name="Hartmann F."/>
            <person name="Gautier V."/>
            <person name="Silar P."/>
            <person name="Giraud T."/>
            <person name="Johannesson H."/>
        </authorList>
    </citation>
    <scope>NUCLEOTIDE SEQUENCE [LARGE SCALE GENOMIC DNA]</scope>
    <source>
        <strain evidence="7 8">CBS 415.72m</strain>
    </source>
</reference>
<dbReference type="SMART" id="SM00355">
    <property type="entry name" value="ZnF_C2H2"/>
    <property type="match status" value="2"/>
</dbReference>
<dbReference type="PROSITE" id="PS50157">
    <property type="entry name" value="ZINC_FINGER_C2H2_2"/>
    <property type="match status" value="2"/>
</dbReference>